<geneLocation type="plasmid" evidence="2">
    <name>pP109bwP1</name>
</geneLocation>
<protein>
    <submittedName>
        <fullName evidence="2">RepA</fullName>
    </submittedName>
</protein>
<evidence type="ECO:0000313" key="2">
    <source>
        <dbReference type="EMBL" id="AFF18206.1"/>
    </source>
</evidence>
<sequence length="312" mass="35513">MENIQRANLENWEDIPELVDLYSHLPRKMRCSTKKDSTMFRNKSKTSEQSGHTFAYVGYNPPNVTRYIVIDLDYEHAISAYYDYNAPLPQFIVKNPENGHCHYIYQLKDPVTFYGKSRSSPIRLLTATEQALTALLGGDKGFTGYLAKNALNSAHETYITGVKPYSLNELSSHLDLERIENPNEPMNDCTYGRNSGTFDAVRVQAYKVAGKLNYTQLYNECLSLAQSYNARYDTPMSYNEVKGIAKSIANYCKSPAYIRSLSELQAKKGAKGGKVSKRKPVKTSARTKQPWLELGISRRTYYRDLNKNDSQK</sequence>
<name>H9C6K2_9GAMM</name>
<feature type="compositionally biased region" description="Basic residues" evidence="1">
    <location>
        <begin position="269"/>
        <end position="281"/>
    </location>
</feature>
<dbReference type="Gene3D" id="1.10.1220.10">
    <property type="entry name" value="Met repressor-like"/>
    <property type="match status" value="1"/>
</dbReference>
<dbReference type="GO" id="GO:0006355">
    <property type="term" value="P:regulation of DNA-templated transcription"/>
    <property type="evidence" value="ECO:0007669"/>
    <property type="project" value="InterPro"/>
</dbReference>
<accession>H9C6K2</accession>
<reference evidence="2" key="1">
    <citation type="journal article" date="2013" name="Extremophiles">
        <title>Plasmid diversity in arctic strains of Psychrobacter spp.</title>
        <authorList>
            <person name="Dziewit L."/>
            <person name="Cegielski A."/>
            <person name="Romaniuk K."/>
            <person name="Uhrynowski W."/>
            <person name="Szych A."/>
            <person name="Niesiobedzki P."/>
            <person name="Zmuda-Baranowska M.J."/>
            <person name="Zdanowski M.K."/>
            <person name="Bartosik D."/>
        </authorList>
    </citation>
    <scope>NUCLEOTIDE SEQUENCE</scope>
    <source>
        <strain evidence="2">DAB_AL109bw</strain>
        <plasmid evidence="2">pP109bwP1</plasmid>
    </source>
</reference>
<keyword evidence="2" id="KW-0614">Plasmid</keyword>
<proteinExistence type="predicted"/>
<gene>
    <name evidence="2" type="primary">repA</name>
</gene>
<organism evidence="2">
    <name type="scientific">Psychrobacter sp. DAB_AL109bw</name>
    <dbReference type="NCBI Taxonomy" id="1028409"/>
    <lineage>
        <taxon>Bacteria</taxon>
        <taxon>Pseudomonadati</taxon>
        <taxon>Pseudomonadota</taxon>
        <taxon>Gammaproteobacteria</taxon>
        <taxon>Moraxellales</taxon>
        <taxon>Moraxellaceae</taxon>
        <taxon>Psychrobacter</taxon>
    </lineage>
</organism>
<dbReference type="RefSeq" id="WP_015060882.1">
    <property type="nucleotide sequence ID" value="NC_019293.1"/>
</dbReference>
<dbReference type="Gene3D" id="1.10.340.50">
    <property type="match status" value="1"/>
</dbReference>
<dbReference type="EMBL" id="JQ245702">
    <property type="protein sequence ID" value="AFF18206.1"/>
    <property type="molecule type" value="Genomic_DNA"/>
</dbReference>
<feature type="region of interest" description="Disordered" evidence="1">
    <location>
        <begin position="269"/>
        <end position="288"/>
    </location>
</feature>
<evidence type="ECO:0000256" key="1">
    <source>
        <dbReference type="SAM" id="MobiDB-lite"/>
    </source>
</evidence>
<dbReference type="Pfam" id="PF03090">
    <property type="entry name" value="Replicase"/>
    <property type="match status" value="1"/>
</dbReference>
<dbReference type="InterPro" id="IPR013321">
    <property type="entry name" value="Arc_rbn_hlx_hlx"/>
</dbReference>
<dbReference type="InterPro" id="IPR004322">
    <property type="entry name" value="Plasmid_replicase_bac"/>
</dbReference>
<dbReference type="AlphaFoldDB" id="H9C6K2"/>